<protein>
    <submittedName>
        <fullName evidence="1">Nitrogen permease regulator 2-like protein</fullName>
    </submittedName>
</protein>
<evidence type="ECO:0000313" key="4">
    <source>
        <dbReference type="EMBL" id="JAG05038.1"/>
    </source>
</evidence>
<dbReference type="EMBL" id="GBHO01038568">
    <property type="protein sequence ID" value="JAG05036.1"/>
    <property type="molecule type" value="Transcribed_RNA"/>
</dbReference>
<accession>A0A0A9WJJ4</accession>
<evidence type="ECO:0000313" key="2">
    <source>
        <dbReference type="EMBL" id="JAG05036.1"/>
    </source>
</evidence>
<organism evidence="1">
    <name type="scientific">Lygus hesperus</name>
    <name type="common">Western plant bug</name>
    <dbReference type="NCBI Taxonomy" id="30085"/>
    <lineage>
        <taxon>Eukaryota</taxon>
        <taxon>Metazoa</taxon>
        <taxon>Ecdysozoa</taxon>
        <taxon>Arthropoda</taxon>
        <taxon>Hexapoda</taxon>
        <taxon>Insecta</taxon>
        <taxon>Pterygota</taxon>
        <taxon>Neoptera</taxon>
        <taxon>Paraneoptera</taxon>
        <taxon>Hemiptera</taxon>
        <taxon>Heteroptera</taxon>
        <taxon>Panheteroptera</taxon>
        <taxon>Cimicomorpha</taxon>
        <taxon>Miridae</taxon>
        <taxon>Mirini</taxon>
        <taxon>Lygus</taxon>
    </lineage>
</organism>
<reference evidence="1" key="2">
    <citation type="submission" date="2014-07" db="EMBL/GenBank/DDBJ databases">
        <authorList>
            <person name="Hull J."/>
        </authorList>
    </citation>
    <scope>NUCLEOTIDE SEQUENCE</scope>
</reference>
<proteinExistence type="predicted"/>
<reference evidence="1" key="1">
    <citation type="journal article" date="2014" name="PLoS ONE">
        <title>Transcriptome-Based Identification of ABC Transporters in the Western Tarnished Plant Bug Lygus hesperus.</title>
        <authorList>
            <person name="Hull J.J."/>
            <person name="Chaney K."/>
            <person name="Geib S.M."/>
            <person name="Fabrick J.A."/>
            <person name="Brent C.S."/>
            <person name="Walsh D."/>
            <person name="Lavine L.C."/>
        </authorList>
    </citation>
    <scope>NUCLEOTIDE SEQUENCE</scope>
</reference>
<gene>
    <name evidence="1" type="primary">Nprl2_3</name>
    <name evidence="2" type="synonym">Nprl2_0</name>
    <name evidence="3" type="synonym">Nprl2_4</name>
    <name evidence="4" type="synonym">Nprl2_5</name>
    <name evidence="4" type="ORF">CM83_11591</name>
    <name evidence="3" type="ORF">CM83_11599</name>
    <name evidence="2" type="ORF">CM83_11605</name>
    <name evidence="1" type="ORF">CM83_11610</name>
</gene>
<dbReference type="EMBL" id="GBHO01038566">
    <property type="protein sequence ID" value="JAG05038.1"/>
    <property type="molecule type" value="Transcribed_RNA"/>
</dbReference>
<evidence type="ECO:0000313" key="1">
    <source>
        <dbReference type="EMBL" id="JAG05035.1"/>
    </source>
</evidence>
<dbReference type="EMBL" id="GBHO01038569">
    <property type="protein sequence ID" value="JAG05035.1"/>
    <property type="molecule type" value="Transcribed_RNA"/>
</dbReference>
<dbReference type="EMBL" id="GBHO01038567">
    <property type="protein sequence ID" value="JAG05037.1"/>
    <property type="molecule type" value="Transcribed_RNA"/>
</dbReference>
<evidence type="ECO:0000313" key="3">
    <source>
        <dbReference type="EMBL" id="JAG05037.1"/>
    </source>
</evidence>
<dbReference type="AlphaFoldDB" id="A0A0A9WJJ4"/>
<name>A0A0A9WJJ4_LYGHE</name>
<sequence>MGLVDAVTAPALASAVMTAPAVMAAPAVMTVTTATILQLYTSTLHDIFVHQVLHLIDGMHNIQDIVTYLHSTLELVLQALSVTEVAGVVALLPPTSHTSVFTYGPTYQNALKTRTFAEQVMLYSTHRQYESIDAVDAALPVWFTQLYSCPSIVLANAVINSLATNQILPIDILVPNIAAVCSDVKGTAEGAQSPPTHQTPQYQSNIFTPTQHMRSHYTE</sequence>